<evidence type="ECO:0000256" key="3">
    <source>
        <dbReference type="ARBA" id="ARBA00022722"/>
    </source>
</evidence>
<proteinExistence type="inferred from homology"/>
<evidence type="ECO:0000256" key="4">
    <source>
        <dbReference type="ARBA" id="ARBA00022759"/>
    </source>
</evidence>
<dbReference type="PANTHER" id="PTHR34873:SF3">
    <property type="entry name" value="ADDICTION MODULE TOXIN, HICA FAMILY"/>
    <property type="match status" value="1"/>
</dbReference>
<keyword evidence="4" id="KW-0255">Endonuclease</keyword>
<comment type="caution">
    <text evidence="8">The sequence shown here is derived from an EMBL/GenBank/DDBJ whole genome shotgun (WGS) entry which is preliminary data.</text>
</comment>
<dbReference type="Gene3D" id="3.30.920.30">
    <property type="entry name" value="Hypothetical protein"/>
    <property type="match status" value="1"/>
</dbReference>
<organism evidence="8 9">
    <name type="scientific">Chroococcidiopsis cubana SAG 39.79</name>
    <dbReference type="NCBI Taxonomy" id="388085"/>
    <lineage>
        <taxon>Bacteria</taxon>
        <taxon>Bacillati</taxon>
        <taxon>Cyanobacteriota</taxon>
        <taxon>Cyanophyceae</taxon>
        <taxon>Chroococcidiopsidales</taxon>
        <taxon>Chroococcidiopsidaceae</taxon>
        <taxon>Chroococcidiopsis</taxon>
    </lineage>
</organism>
<evidence type="ECO:0000256" key="1">
    <source>
        <dbReference type="ARBA" id="ARBA00006620"/>
    </source>
</evidence>
<reference evidence="8 9" key="1">
    <citation type="journal article" date="2019" name="Genome Biol. Evol.">
        <title>Day and night: Metabolic profiles and evolutionary relationships of six axenic non-marine cyanobacteria.</title>
        <authorList>
            <person name="Will S.E."/>
            <person name="Henke P."/>
            <person name="Boedeker C."/>
            <person name="Huang S."/>
            <person name="Brinkmann H."/>
            <person name="Rohde M."/>
            <person name="Jarek M."/>
            <person name="Friedl T."/>
            <person name="Seufert S."/>
            <person name="Schumacher M."/>
            <person name="Overmann J."/>
            <person name="Neumann-Schaal M."/>
            <person name="Petersen J."/>
        </authorList>
    </citation>
    <scope>NUCLEOTIDE SEQUENCE [LARGE SCALE GENOMIC DNA]</scope>
    <source>
        <strain evidence="8 9">SAG 39.79</strain>
    </source>
</reference>
<name>A0AB37U7U8_9CYAN</name>
<gene>
    <name evidence="8" type="ORF">DSM107010_70970</name>
</gene>
<evidence type="ECO:0000256" key="5">
    <source>
        <dbReference type="ARBA" id="ARBA00022801"/>
    </source>
</evidence>
<dbReference type="Pfam" id="PF07927">
    <property type="entry name" value="HicA_toxin"/>
    <property type="match status" value="1"/>
</dbReference>
<protein>
    <submittedName>
        <fullName evidence="8">Addiction module toxin, HicA family protein</fullName>
    </submittedName>
</protein>
<dbReference type="RefSeq" id="WP_106170555.1">
    <property type="nucleotide sequence ID" value="NZ_JAVKZF010000004.1"/>
</dbReference>
<dbReference type="Proteomes" id="UP000282574">
    <property type="component" value="Unassembled WGS sequence"/>
</dbReference>
<keyword evidence="5" id="KW-0378">Hydrolase</keyword>
<dbReference type="PANTHER" id="PTHR34873">
    <property type="entry name" value="SSR1766 PROTEIN"/>
    <property type="match status" value="1"/>
</dbReference>
<dbReference type="InterPro" id="IPR012933">
    <property type="entry name" value="HicA_mRNA_interferase"/>
</dbReference>
<evidence type="ECO:0000256" key="2">
    <source>
        <dbReference type="ARBA" id="ARBA00022649"/>
    </source>
</evidence>
<evidence type="ECO:0000256" key="6">
    <source>
        <dbReference type="ARBA" id="ARBA00022884"/>
    </source>
</evidence>
<accession>A0AB37U7U8</accession>
<dbReference type="EMBL" id="RSCK01000187">
    <property type="protein sequence ID" value="RUS95930.1"/>
    <property type="molecule type" value="Genomic_DNA"/>
</dbReference>
<dbReference type="AlphaFoldDB" id="A0AB37U7U8"/>
<evidence type="ECO:0000256" key="7">
    <source>
        <dbReference type="ARBA" id="ARBA00023016"/>
    </source>
</evidence>
<dbReference type="SUPFAM" id="SSF54786">
    <property type="entry name" value="YcfA/nrd intein domain"/>
    <property type="match status" value="1"/>
</dbReference>
<dbReference type="GO" id="GO:0016787">
    <property type="term" value="F:hydrolase activity"/>
    <property type="evidence" value="ECO:0007669"/>
    <property type="project" value="UniProtKB-KW"/>
</dbReference>
<dbReference type="GO" id="GO:0003729">
    <property type="term" value="F:mRNA binding"/>
    <property type="evidence" value="ECO:0007669"/>
    <property type="project" value="InterPro"/>
</dbReference>
<sequence length="76" mass="8516">MKVKNLIRLLAEDGWYQIGIKGSHHQFKHPLKPGKVTVPFHESKDVPTGTIGKICKDARISAKEQSRSVSFSSQSR</sequence>
<comment type="similarity">
    <text evidence="1">Belongs to the HicA mRNA interferase family.</text>
</comment>
<keyword evidence="7" id="KW-0346">Stress response</keyword>
<keyword evidence="9" id="KW-1185">Reference proteome</keyword>
<dbReference type="GO" id="GO:0004519">
    <property type="term" value="F:endonuclease activity"/>
    <property type="evidence" value="ECO:0007669"/>
    <property type="project" value="UniProtKB-KW"/>
</dbReference>
<evidence type="ECO:0000313" key="8">
    <source>
        <dbReference type="EMBL" id="RUS95930.1"/>
    </source>
</evidence>
<keyword evidence="2" id="KW-1277">Toxin-antitoxin system</keyword>
<dbReference type="InterPro" id="IPR038570">
    <property type="entry name" value="HicA_sf"/>
</dbReference>
<evidence type="ECO:0000313" key="9">
    <source>
        <dbReference type="Proteomes" id="UP000282574"/>
    </source>
</evidence>
<keyword evidence="6" id="KW-0694">RNA-binding</keyword>
<keyword evidence="3" id="KW-0540">Nuclease</keyword>